<evidence type="ECO:0000256" key="2">
    <source>
        <dbReference type="SAM" id="SignalP"/>
    </source>
</evidence>
<dbReference type="PRINTS" id="PR00722">
    <property type="entry name" value="CHYMOTRYPSIN"/>
</dbReference>
<dbReference type="InterPro" id="IPR018114">
    <property type="entry name" value="TRYPSIN_HIS"/>
</dbReference>
<dbReference type="InterPro" id="IPR001254">
    <property type="entry name" value="Trypsin_dom"/>
</dbReference>
<accession>A0ABZ2XW48</accession>
<dbReference type="InterPro" id="IPR009003">
    <property type="entry name" value="Peptidase_S1_PA"/>
</dbReference>
<evidence type="ECO:0000256" key="1">
    <source>
        <dbReference type="ARBA" id="ARBA00022729"/>
    </source>
</evidence>
<sequence length="287" mass="31134">MKHTAIVALVVICSAFFSTPAGMAEASKVPDVGPLGDDAFVLELDALCGVGKKLAQGCQAIREREIVDASMPPWRAIGRVNFASTEVRQHCTGTLLSERIVLTASHCLYNFPRKSWIPAQSIRFVAGYQRGAGEAVSEVARYIVDPVQNIRSRDFRSNFSQDWALLVLKDPIGRETGFLTPHSMDTRELEGTSFLLAGYAALRPHVLSVAGDCGASENSVDHRLFFQKCSVMHGDSGAPVLAHIDGEEKVVGVFSGTVSNQSEFLSISIPISNLGTALRLELNWESQ</sequence>
<dbReference type="EC" id="3.4.21.-" evidence="4"/>
<dbReference type="SUPFAM" id="SSF50494">
    <property type="entry name" value="Trypsin-like serine proteases"/>
    <property type="match status" value="1"/>
</dbReference>
<protein>
    <submittedName>
        <fullName evidence="4">Trypsin-like serine protease</fullName>
        <ecNumber evidence="4">3.4.21.-</ecNumber>
    </submittedName>
</protein>
<feature type="domain" description="Peptidase S1" evidence="3">
    <location>
        <begin position="54"/>
        <end position="287"/>
    </location>
</feature>
<dbReference type="PROSITE" id="PS00134">
    <property type="entry name" value="TRYPSIN_HIS"/>
    <property type="match status" value="1"/>
</dbReference>
<dbReference type="RefSeq" id="WP_406647921.1">
    <property type="nucleotide sequence ID" value="NZ_CP123584.1"/>
</dbReference>
<evidence type="ECO:0000313" key="5">
    <source>
        <dbReference type="Proteomes" id="UP001623232"/>
    </source>
</evidence>
<keyword evidence="4" id="KW-0378">Hydrolase</keyword>
<feature type="signal peptide" evidence="2">
    <location>
        <begin position="1"/>
        <end position="23"/>
    </location>
</feature>
<evidence type="ECO:0000313" key="4">
    <source>
        <dbReference type="EMBL" id="WZK89574.1"/>
    </source>
</evidence>
<dbReference type="Gene3D" id="2.40.10.10">
    <property type="entry name" value="Trypsin-like serine proteases"/>
    <property type="match status" value="2"/>
</dbReference>
<dbReference type="Proteomes" id="UP001623232">
    <property type="component" value="Chromosome"/>
</dbReference>
<reference evidence="4 5" key="1">
    <citation type="submission" date="2023-04" db="EMBL/GenBank/DDBJ databases">
        <title>Complete genome sequence of Alisedimentitalea scapharcae.</title>
        <authorList>
            <person name="Rong J.-C."/>
            <person name="Yi M.-L."/>
            <person name="Zhao Q."/>
        </authorList>
    </citation>
    <scope>NUCLEOTIDE SEQUENCE [LARGE SCALE GENOMIC DNA]</scope>
    <source>
        <strain evidence="4 5">KCTC 42119</strain>
    </source>
</reference>
<evidence type="ECO:0000259" key="3">
    <source>
        <dbReference type="PROSITE" id="PS50240"/>
    </source>
</evidence>
<organism evidence="4 5">
    <name type="scientific">Aliisedimentitalea scapharcae</name>
    <dbReference type="NCBI Taxonomy" id="1524259"/>
    <lineage>
        <taxon>Bacteria</taxon>
        <taxon>Pseudomonadati</taxon>
        <taxon>Pseudomonadota</taxon>
        <taxon>Alphaproteobacteria</taxon>
        <taxon>Rhodobacterales</taxon>
        <taxon>Roseobacteraceae</taxon>
        <taxon>Aliisedimentitalea</taxon>
    </lineage>
</organism>
<proteinExistence type="predicted"/>
<dbReference type="EMBL" id="CP123584">
    <property type="protein sequence ID" value="WZK89574.1"/>
    <property type="molecule type" value="Genomic_DNA"/>
</dbReference>
<dbReference type="InterPro" id="IPR043504">
    <property type="entry name" value="Peptidase_S1_PA_chymotrypsin"/>
</dbReference>
<dbReference type="InterPro" id="IPR001314">
    <property type="entry name" value="Peptidase_S1A"/>
</dbReference>
<keyword evidence="1 2" id="KW-0732">Signal</keyword>
<keyword evidence="5" id="KW-1185">Reference proteome</keyword>
<dbReference type="PANTHER" id="PTHR15462">
    <property type="entry name" value="SERINE PROTEASE"/>
    <property type="match status" value="1"/>
</dbReference>
<gene>
    <name evidence="4" type="ORF">QEZ52_03220</name>
</gene>
<dbReference type="InterPro" id="IPR050966">
    <property type="entry name" value="Glutamyl_endopeptidase"/>
</dbReference>
<name>A0ABZ2XW48_9RHOB</name>
<dbReference type="PROSITE" id="PS50240">
    <property type="entry name" value="TRYPSIN_DOM"/>
    <property type="match status" value="1"/>
</dbReference>
<feature type="chain" id="PRO_5047471965" evidence="2">
    <location>
        <begin position="24"/>
        <end position="287"/>
    </location>
</feature>
<dbReference type="SMART" id="SM00020">
    <property type="entry name" value="Tryp_SPc"/>
    <property type="match status" value="1"/>
</dbReference>
<dbReference type="GO" id="GO:0016787">
    <property type="term" value="F:hydrolase activity"/>
    <property type="evidence" value="ECO:0007669"/>
    <property type="project" value="UniProtKB-KW"/>
</dbReference>
<dbReference type="PANTHER" id="PTHR15462:SF8">
    <property type="entry name" value="SERINE PROTEASE"/>
    <property type="match status" value="1"/>
</dbReference>
<dbReference type="Pfam" id="PF00089">
    <property type="entry name" value="Trypsin"/>
    <property type="match status" value="1"/>
</dbReference>